<name>R4KQC4_9FIRM</name>
<dbReference type="Pfam" id="PF00682">
    <property type="entry name" value="HMGL-like"/>
    <property type="match status" value="1"/>
</dbReference>
<dbReference type="InterPro" id="IPR013477">
    <property type="entry name" value="NifV/FrbC"/>
</dbReference>
<accession>R4KQC4</accession>
<dbReference type="PANTHER" id="PTHR42880">
    <property type="entry name" value="HOMOCITRATE SYNTHASE"/>
    <property type="match status" value="1"/>
</dbReference>
<proteinExistence type="inferred from homology"/>
<keyword evidence="1 2" id="KW-0808">Transferase</keyword>
<dbReference type="eggNOG" id="COG0119">
    <property type="taxonomic scope" value="Bacteria"/>
</dbReference>
<dbReference type="AlphaFoldDB" id="R4KQC4"/>
<comment type="similarity">
    <text evidence="2">Belongs to the alpha-IPM synthase/homocitrate synthase family.</text>
</comment>
<evidence type="ECO:0000256" key="1">
    <source>
        <dbReference type="ARBA" id="ARBA00022679"/>
    </source>
</evidence>
<keyword evidence="5" id="KW-1185">Reference proteome</keyword>
<evidence type="ECO:0000256" key="2">
    <source>
        <dbReference type="RuleBase" id="RU003523"/>
    </source>
</evidence>
<dbReference type="SUPFAM" id="SSF51569">
    <property type="entry name" value="Aldolase"/>
    <property type="match status" value="1"/>
</dbReference>
<reference evidence="4 5" key="1">
    <citation type="submission" date="2012-01" db="EMBL/GenBank/DDBJ databases">
        <title>Complete sequence of Desulfotomaculum gibsoniae DSM 7213.</title>
        <authorList>
            <consortium name="US DOE Joint Genome Institute"/>
            <person name="Lucas S."/>
            <person name="Han J."/>
            <person name="Lapidus A."/>
            <person name="Cheng J.-F."/>
            <person name="Goodwin L."/>
            <person name="Pitluck S."/>
            <person name="Peters L."/>
            <person name="Ovchinnikova G."/>
            <person name="Teshima H."/>
            <person name="Detter J.C."/>
            <person name="Han C."/>
            <person name="Tapia R."/>
            <person name="Land M."/>
            <person name="Hauser L."/>
            <person name="Kyrpides N."/>
            <person name="Ivanova N."/>
            <person name="Pagani I."/>
            <person name="Parshina S."/>
            <person name="Plugge C."/>
            <person name="Muyzer G."/>
            <person name="Kuever J."/>
            <person name="Ivanova A."/>
            <person name="Nazina T."/>
            <person name="Klenk H.-P."/>
            <person name="Brambilla E."/>
            <person name="Spring S."/>
            <person name="Stams A.F."/>
            <person name="Woyke T."/>
        </authorList>
    </citation>
    <scope>NUCLEOTIDE SEQUENCE [LARGE SCALE GENOMIC DNA]</scope>
    <source>
        <strain evidence="4 5">DSM 7213</strain>
    </source>
</reference>
<evidence type="ECO:0000313" key="4">
    <source>
        <dbReference type="EMBL" id="AGL01841.1"/>
    </source>
</evidence>
<dbReference type="RefSeq" id="WP_006523085.1">
    <property type="nucleotide sequence ID" value="NC_021184.1"/>
</dbReference>
<dbReference type="OrthoDB" id="9804858at2"/>
<dbReference type="InterPro" id="IPR002034">
    <property type="entry name" value="AIPM/Hcit_synth_CS"/>
</dbReference>
<dbReference type="EMBL" id="CP003273">
    <property type="protein sequence ID" value="AGL01841.1"/>
    <property type="molecule type" value="Genomic_DNA"/>
</dbReference>
<dbReference type="Proteomes" id="UP000013520">
    <property type="component" value="Chromosome"/>
</dbReference>
<dbReference type="KEGG" id="dgi:Desgi_2429"/>
<protein>
    <submittedName>
        <fullName evidence="4">Isopropylmalate/homocitrate/citramalate synthase</fullName>
    </submittedName>
</protein>
<evidence type="ECO:0000259" key="3">
    <source>
        <dbReference type="PROSITE" id="PS50991"/>
    </source>
</evidence>
<dbReference type="PROSITE" id="PS50991">
    <property type="entry name" value="PYR_CT"/>
    <property type="match status" value="1"/>
</dbReference>
<gene>
    <name evidence="4" type="ORF">Desgi_2429</name>
</gene>
<dbReference type="Gene3D" id="3.20.20.70">
    <property type="entry name" value="Aldolase class I"/>
    <property type="match status" value="1"/>
</dbReference>
<dbReference type="PROSITE" id="PS00816">
    <property type="entry name" value="AIPM_HOMOCIT_SYNTH_2"/>
    <property type="match status" value="1"/>
</dbReference>
<evidence type="ECO:0000313" key="5">
    <source>
        <dbReference type="Proteomes" id="UP000013520"/>
    </source>
</evidence>
<dbReference type="InterPro" id="IPR000891">
    <property type="entry name" value="PYR_CT"/>
</dbReference>
<dbReference type="InterPro" id="IPR013785">
    <property type="entry name" value="Aldolase_TIM"/>
</dbReference>
<feature type="domain" description="Pyruvate carboxyltransferase" evidence="3">
    <location>
        <begin position="13"/>
        <end position="265"/>
    </location>
</feature>
<dbReference type="CDD" id="cd07939">
    <property type="entry name" value="DRE_TIM_NifV"/>
    <property type="match status" value="1"/>
</dbReference>
<dbReference type="HOGENOM" id="CLU_022158_4_1_9"/>
<dbReference type="STRING" id="767817.Desgi_2429"/>
<dbReference type="PANTHER" id="PTHR42880:SF1">
    <property type="entry name" value="ISOPROPYLMALATE_HOMOCITRATE_CITRAMALATE SYNTHASE FAMILY PROTEIN"/>
    <property type="match status" value="1"/>
</dbReference>
<dbReference type="GO" id="GO:0046912">
    <property type="term" value="F:acyltransferase activity, acyl groups converted into alkyl on transfer"/>
    <property type="evidence" value="ECO:0007669"/>
    <property type="project" value="InterPro"/>
</dbReference>
<organism evidence="4 5">
    <name type="scientific">Desulfoscipio gibsoniae DSM 7213</name>
    <dbReference type="NCBI Taxonomy" id="767817"/>
    <lineage>
        <taxon>Bacteria</taxon>
        <taxon>Bacillati</taxon>
        <taxon>Bacillota</taxon>
        <taxon>Clostridia</taxon>
        <taxon>Eubacteriales</taxon>
        <taxon>Desulfallaceae</taxon>
        <taxon>Desulfoscipio</taxon>
    </lineage>
</organism>
<dbReference type="GO" id="GO:0019752">
    <property type="term" value="P:carboxylic acid metabolic process"/>
    <property type="evidence" value="ECO:0007669"/>
    <property type="project" value="InterPro"/>
</dbReference>
<dbReference type="PROSITE" id="PS00815">
    <property type="entry name" value="AIPM_HOMOCIT_SYNTH_1"/>
    <property type="match status" value="1"/>
</dbReference>
<sequence>MQLHLKQKYRFSPALVDTTLRDGEQAPGVAFSLQEKVIIARLLDSLGVEVIEAGIPAMGKIEQTAIKAICNLNLKAQVFVWNRLLLADLRASIACGARNVHICAPVSELHIKDKLSKNRQWVMDCLVRAIRYAKDYGCRVSVGAEDASRADFGFLLEYALLAQEAGAERLRFADTVGVMEPFGTRRVIGLMVEKLAIPVEFHGHNDFGLATANSLAAFTAGADYINTTVGGIGERAGNTCLEDMVKLFKNCVSSKEGTIKTDILEKLGNFVARAAKRPAQSFNRQLYCHKLKHGSKRTVFCLHGQAW</sequence>